<dbReference type="Proteomes" id="UP001169069">
    <property type="component" value="Unassembled WGS sequence"/>
</dbReference>
<organism evidence="7 8">
    <name type="scientific">Sulfurovum zhangzhouensis</name>
    <dbReference type="NCBI Taxonomy" id="3019067"/>
    <lineage>
        <taxon>Bacteria</taxon>
        <taxon>Pseudomonadati</taxon>
        <taxon>Campylobacterota</taxon>
        <taxon>Epsilonproteobacteria</taxon>
        <taxon>Campylobacterales</taxon>
        <taxon>Sulfurovaceae</taxon>
        <taxon>Sulfurovum</taxon>
    </lineage>
</organism>
<dbReference type="SUPFAM" id="SSF53167">
    <property type="entry name" value="Purine and uridine phosphorylases"/>
    <property type="match status" value="1"/>
</dbReference>
<keyword evidence="7" id="KW-0489">Methyltransferase</keyword>
<evidence type="ECO:0000256" key="5">
    <source>
        <dbReference type="ARBA" id="ARBA00023167"/>
    </source>
</evidence>
<dbReference type="PANTHER" id="PTHR46832:SF1">
    <property type="entry name" value="5'-METHYLTHIOADENOSINE_S-ADENOSYLHOMOCYSTEINE NUCLEOSIDASE"/>
    <property type="match status" value="1"/>
</dbReference>
<dbReference type="Pfam" id="PF01048">
    <property type="entry name" value="PNP_UDP_1"/>
    <property type="match status" value="1"/>
</dbReference>
<dbReference type="PANTHER" id="PTHR46832">
    <property type="entry name" value="5'-METHYLTHIOADENOSINE/S-ADENOSYLHOMOCYSTEINE NUCLEOSIDASE"/>
    <property type="match status" value="1"/>
</dbReference>
<dbReference type="InterPro" id="IPR000845">
    <property type="entry name" value="Nucleoside_phosphorylase_d"/>
</dbReference>
<dbReference type="NCBIfam" id="TIGR01704">
    <property type="entry name" value="MTA_SAH-Nsdase"/>
    <property type="match status" value="1"/>
</dbReference>
<keyword evidence="7" id="KW-0808">Transferase</keyword>
<dbReference type="InterPro" id="IPR035994">
    <property type="entry name" value="Nucleoside_phosphorylase_sf"/>
</dbReference>
<evidence type="ECO:0000256" key="3">
    <source>
        <dbReference type="ARBA" id="ARBA00022605"/>
    </source>
</evidence>
<dbReference type="NCBIfam" id="NF004079">
    <property type="entry name" value="PRK05584.1"/>
    <property type="match status" value="1"/>
</dbReference>
<dbReference type="RefSeq" id="WP_289412378.1">
    <property type="nucleotide sequence ID" value="NZ_JAQIBD010000001.1"/>
</dbReference>
<reference evidence="7" key="1">
    <citation type="submission" date="2023-01" db="EMBL/GenBank/DDBJ databases">
        <title>Sulfurovum sp. zt1-1 genome assembly.</title>
        <authorList>
            <person name="Wang J."/>
        </authorList>
    </citation>
    <scope>NUCLEOTIDE SEQUENCE</scope>
    <source>
        <strain evidence="7">Zt1-1</strain>
    </source>
</reference>
<evidence type="ECO:0000256" key="2">
    <source>
        <dbReference type="ARBA" id="ARBA00011974"/>
    </source>
</evidence>
<name>A0ABT7QW65_9BACT</name>
<gene>
    <name evidence="7" type="ORF">PGH07_02665</name>
</gene>
<dbReference type="EC" id="3.2.2.9" evidence="2"/>
<comment type="caution">
    <text evidence="7">The sequence shown here is derived from an EMBL/GenBank/DDBJ whole genome shotgun (WGS) entry which is preliminary data.</text>
</comment>
<evidence type="ECO:0000313" key="7">
    <source>
        <dbReference type="EMBL" id="MDM5271076.1"/>
    </source>
</evidence>
<evidence type="ECO:0000256" key="1">
    <source>
        <dbReference type="ARBA" id="ARBA00004945"/>
    </source>
</evidence>
<evidence type="ECO:0000256" key="4">
    <source>
        <dbReference type="ARBA" id="ARBA00022801"/>
    </source>
</evidence>
<comment type="pathway">
    <text evidence="1">Amino-acid biosynthesis; L-methionine biosynthesis via salvage pathway; S-methyl-5-thio-alpha-D-ribose 1-phosphate from S-methyl-5'-thioadenosine (hydrolase route): step 1/2.</text>
</comment>
<keyword evidence="7" id="KW-0326">Glycosidase</keyword>
<accession>A0ABT7QW65</accession>
<keyword evidence="4 7" id="KW-0378">Hydrolase</keyword>
<keyword evidence="8" id="KW-1185">Reference proteome</keyword>
<sequence>MPKKIAIMGAMPEEIAPLLDKLDNVTTSVYACNTYYEGTYRGKEIVVAYSKIGKVFATLTATMLIEKFGCDLLLFSGVAGAISDELAIGDLIIADGLCQHDLDITAFGHPHGYVPEGEVCIPTDVTLRNIAKEVANEKGLKLKEGIIATGDQFVANSERKEWIGETFKAHALEMEGASVAVVCSSMGVPFFIMRAISDSADMDAGFDFDAFLESSAKTSADFVISMVEKIDPEKLCRPCGCNHND</sequence>
<evidence type="ECO:0000259" key="6">
    <source>
        <dbReference type="Pfam" id="PF01048"/>
    </source>
</evidence>
<dbReference type="CDD" id="cd09008">
    <property type="entry name" value="MTAN"/>
    <property type="match status" value="1"/>
</dbReference>
<proteinExistence type="predicted"/>
<keyword evidence="3" id="KW-0028">Amino-acid biosynthesis</keyword>
<dbReference type="Gene3D" id="3.40.50.1580">
    <property type="entry name" value="Nucleoside phosphorylase domain"/>
    <property type="match status" value="1"/>
</dbReference>
<protein>
    <recommendedName>
        <fullName evidence="2">adenosylhomocysteine nucleosidase</fullName>
        <ecNumber evidence="2">3.2.2.9</ecNumber>
    </recommendedName>
</protein>
<dbReference type="GO" id="GO:0032259">
    <property type="term" value="P:methylation"/>
    <property type="evidence" value="ECO:0007669"/>
    <property type="project" value="UniProtKB-KW"/>
</dbReference>
<evidence type="ECO:0000313" key="8">
    <source>
        <dbReference type="Proteomes" id="UP001169069"/>
    </source>
</evidence>
<dbReference type="InterPro" id="IPR010049">
    <property type="entry name" value="MTA_SAH_Nsdase"/>
</dbReference>
<keyword evidence="5" id="KW-0486">Methionine biosynthesis</keyword>
<dbReference type="GO" id="GO:0008168">
    <property type="term" value="F:methyltransferase activity"/>
    <property type="evidence" value="ECO:0007669"/>
    <property type="project" value="UniProtKB-KW"/>
</dbReference>
<feature type="domain" description="Nucleoside phosphorylase" evidence="6">
    <location>
        <begin position="4"/>
        <end position="227"/>
    </location>
</feature>
<dbReference type="GO" id="GO:0008782">
    <property type="term" value="F:adenosylhomocysteine nucleosidase activity"/>
    <property type="evidence" value="ECO:0007669"/>
    <property type="project" value="UniProtKB-EC"/>
</dbReference>
<dbReference type="EMBL" id="JAQIBD010000001">
    <property type="protein sequence ID" value="MDM5271076.1"/>
    <property type="molecule type" value="Genomic_DNA"/>
</dbReference>